<dbReference type="GO" id="GO:0005506">
    <property type="term" value="F:iron ion binding"/>
    <property type="evidence" value="ECO:0007669"/>
    <property type="project" value="InterPro"/>
</dbReference>
<dbReference type="PRINTS" id="PR00359">
    <property type="entry name" value="BP450"/>
</dbReference>
<dbReference type="FunFam" id="1.10.630.10:FF:000018">
    <property type="entry name" value="Cytochrome P450 monooxygenase"/>
    <property type="match status" value="1"/>
</dbReference>
<dbReference type="InterPro" id="IPR002397">
    <property type="entry name" value="Cyt_P450_B"/>
</dbReference>
<dbReference type="PROSITE" id="PS00086">
    <property type="entry name" value="CYTOCHROME_P450"/>
    <property type="match status" value="1"/>
</dbReference>
<evidence type="ECO:0000256" key="4">
    <source>
        <dbReference type="ARBA" id="ARBA00023002"/>
    </source>
</evidence>
<evidence type="ECO:0000313" key="8">
    <source>
        <dbReference type="EMBL" id="MDC3979400.1"/>
    </source>
</evidence>
<dbReference type="SUPFAM" id="SSF48264">
    <property type="entry name" value="Cytochrome P450"/>
    <property type="match status" value="1"/>
</dbReference>
<keyword evidence="3 7" id="KW-0479">Metal-binding</keyword>
<evidence type="ECO:0000256" key="2">
    <source>
        <dbReference type="ARBA" id="ARBA00022617"/>
    </source>
</evidence>
<dbReference type="Gene3D" id="1.10.630.10">
    <property type="entry name" value="Cytochrome P450"/>
    <property type="match status" value="1"/>
</dbReference>
<dbReference type="PANTHER" id="PTHR46696">
    <property type="entry name" value="P450, PUTATIVE (EUROFUNG)-RELATED"/>
    <property type="match status" value="1"/>
</dbReference>
<gene>
    <name evidence="8" type="ORF">KEG57_02745</name>
</gene>
<keyword evidence="2 7" id="KW-0349">Heme</keyword>
<protein>
    <submittedName>
        <fullName evidence="8">Cytochrome P450</fullName>
    </submittedName>
</protein>
<sequence length="392" mass="43507">MARLNLLDPQVRANPYPYYAELRRAAPVSVIDPGEIWAISRYDDVVSVLKNPAVFSSQGLRAATEQPWAGYNPLTDSLVLLDPPRHTAIRSLVNHAFTLRVLPRVEPLARKVARAFAERASRGLEVDICDDLATTLPAQVIGNLLGLDDACDKFRTWSETIVAISPGTPEALRPSIVASIAELGQYLEEVFEDRRRARRDDLASDLLDAEIDGRRLDQAELMSFMFVLFVAGFETTTHLLVNSLRILAERPELLARLREAPSVIPHFVEEALRFDPSVHVTLRVATRDTEIAGVPLPAGAVVAALLASANRDETRYEHADRFDVDRDRKPSVAFGHGIHFCLGAPLARAETRIAFEELVPRVGAIHVTQEPTWNCGLTVRGVTSCRMRFEPL</sequence>
<evidence type="ECO:0000256" key="5">
    <source>
        <dbReference type="ARBA" id="ARBA00023004"/>
    </source>
</evidence>
<dbReference type="InterPro" id="IPR001128">
    <property type="entry name" value="Cyt_P450"/>
</dbReference>
<dbReference type="EMBL" id="JAGTJJ010000001">
    <property type="protein sequence ID" value="MDC3979400.1"/>
    <property type="molecule type" value="Genomic_DNA"/>
</dbReference>
<evidence type="ECO:0000256" key="3">
    <source>
        <dbReference type="ARBA" id="ARBA00022723"/>
    </source>
</evidence>
<keyword evidence="4 7" id="KW-0560">Oxidoreductase</keyword>
<evidence type="ECO:0000256" key="6">
    <source>
        <dbReference type="ARBA" id="ARBA00023033"/>
    </source>
</evidence>
<evidence type="ECO:0000256" key="1">
    <source>
        <dbReference type="ARBA" id="ARBA00010617"/>
    </source>
</evidence>
<dbReference type="InterPro" id="IPR036396">
    <property type="entry name" value="Cyt_P450_sf"/>
</dbReference>
<dbReference type="PANTHER" id="PTHR46696:SF3">
    <property type="entry name" value="PULCHERRIMINIC ACID SYNTHASE"/>
    <property type="match status" value="1"/>
</dbReference>
<evidence type="ECO:0000256" key="7">
    <source>
        <dbReference type="RuleBase" id="RU000461"/>
    </source>
</evidence>
<dbReference type="PRINTS" id="PR00385">
    <property type="entry name" value="P450"/>
</dbReference>
<dbReference type="Pfam" id="PF00067">
    <property type="entry name" value="p450"/>
    <property type="match status" value="1"/>
</dbReference>
<dbReference type="RefSeq" id="WP_272458079.1">
    <property type="nucleotide sequence ID" value="NZ_JAGTJJ010000001.1"/>
</dbReference>
<dbReference type="AlphaFoldDB" id="A0A9X4AQT1"/>
<reference evidence="8 9" key="1">
    <citation type="submission" date="2021-04" db="EMBL/GenBank/DDBJ databases">
        <title>Genome analysis of Polyangium sp.</title>
        <authorList>
            <person name="Li Y."/>
            <person name="Wang J."/>
        </authorList>
    </citation>
    <scope>NUCLEOTIDE SEQUENCE [LARGE SCALE GENOMIC DNA]</scope>
    <source>
        <strain evidence="8 9">SDU14</strain>
    </source>
</reference>
<dbReference type="GO" id="GO:0020037">
    <property type="term" value="F:heme binding"/>
    <property type="evidence" value="ECO:0007669"/>
    <property type="project" value="InterPro"/>
</dbReference>
<organism evidence="8 9">
    <name type="scientific">Polyangium jinanense</name>
    <dbReference type="NCBI Taxonomy" id="2829994"/>
    <lineage>
        <taxon>Bacteria</taxon>
        <taxon>Pseudomonadati</taxon>
        <taxon>Myxococcota</taxon>
        <taxon>Polyangia</taxon>
        <taxon>Polyangiales</taxon>
        <taxon>Polyangiaceae</taxon>
        <taxon>Polyangium</taxon>
    </lineage>
</organism>
<keyword evidence="6 7" id="KW-0503">Monooxygenase</keyword>
<comment type="similarity">
    <text evidence="1 7">Belongs to the cytochrome P450 family.</text>
</comment>
<dbReference type="GO" id="GO:0004497">
    <property type="term" value="F:monooxygenase activity"/>
    <property type="evidence" value="ECO:0007669"/>
    <property type="project" value="UniProtKB-KW"/>
</dbReference>
<dbReference type="GO" id="GO:0016705">
    <property type="term" value="F:oxidoreductase activity, acting on paired donors, with incorporation or reduction of molecular oxygen"/>
    <property type="evidence" value="ECO:0007669"/>
    <property type="project" value="InterPro"/>
</dbReference>
<dbReference type="InterPro" id="IPR017972">
    <property type="entry name" value="Cyt_P450_CS"/>
</dbReference>
<name>A0A9X4AQT1_9BACT</name>
<dbReference type="Proteomes" id="UP001151081">
    <property type="component" value="Unassembled WGS sequence"/>
</dbReference>
<keyword evidence="5 7" id="KW-0408">Iron</keyword>
<keyword evidence="9" id="KW-1185">Reference proteome</keyword>
<accession>A0A9X4AQT1</accession>
<evidence type="ECO:0000313" key="9">
    <source>
        <dbReference type="Proteomes" id="UP001151081"/>
    </source>
</evidence>
<comment type="caution">
    <text evidence="8">The sequence shown here is derived from an EMBL/GenBank/DDBJ whole genome shotgun (WGS) entry which is preliminary data.</text>
</comment>
<proteinExistence type="inferred from homology"/>